<organism evidence="3 4">
    <name type="scientific">Chryseolinea serpens</name>
    <dbReference type="NCBI Taxonomy" id="947013"/>
    <lineage>
        <taxon>Bacteria</taxon>
        <taxon>Pseudomonadati</taxon>
        <taxon>Bacteroidota</taxon>
        <taxon>Cytophagia</taxon>
        <taxon>Cytophagales</taxon>
        <taxon>Fulvivirgaceae</taxon>
        <taxon>Chryseolinea</taxon>
    </lineage>
</organism>
<dbReference type="Pfam" id="PF13568">
    <property type="entry name" value="OMP_b-brl_2"/>
    <property type="match status" value="1"/>
</dbReference>
<feature type="domain" description="Outer membrane protein beta-barrel" evidence="2">
    <location>
        <begin position="51"/>
        <end position="207"/>
    </location>
</feature>
<dbReference type="EMBL" id="FQWQ01000001">
    <property type="protein sequence ID" value="SHG73158.1"/>
    <property type="molecule type" value="Genomic_DNA"/>
</dbReference>
<keyword evidence="4" id="KW-1185">Reference proteome</keyword>
<accession>A0A1M5M7B6</accession>
<proteinExistence type="predicted"/>
<sequence length="230" mass="25921">MQQFCSLFVCLCLTTTALAQSLPDVRNKKIISKYELTAGVGLLKSDTYYEVNKNKIGYSFGGGISHVFSKTFELKIRALYELKGSKTQFGAGYWRDGVTTEVTSLISTNLHYVTAALMPTFHLLKNKRLLIGAGGFYSVMTRIKIYEDQTNETTGVTTHYDRTQGNTRRLTSQRDFGVSGYSGYVIPLSKKKDLTFMLHYNKSLTDFNDGFNSWQRSNVILLSATLGLYR</sequence>
<reference evidence="3 4" key="1">
    <citation type="submission" date="2016-11" db="EMBL/GenBank/DDBJ databases">
        <authorList>
            <person name="Jaros S."/>
            <person name="Januszkiewicz K."/>
            <person name="Wedrychowicz H."/>
        </authorList>
    </citation>
    <scope>NUCLEOTIDE SEQUENCE [LARGE SCALE GENOMIC DNA]</scope>
    <source>
        <strain evidence="3 4">DSM 24574</strain>
    </source>
</reference>
<keyword evidence="1" id="KW-0732">Signal</keyword>
<feature type="signal peptide" evidence="1">
    <location>
        <begin position="1"/>
        <end position="19"/>
    </location>
</feature>
<dbReference type="OrthoDB" id="947434at2"/>
<evidence type="ECO:0000313" key="4">
    <source>
        <dbReference type="Proteomes" id="UP000184212"/>
    </source>
</evidence>
<dbReference type="Proteomes" id="UP000184212">
    <property type="component" value="Unassembled WGS sequence"/>
</dbReference>
<protein>
    <submittedName>
        <fullName evidence="3">Outer membrane protein beta-barrel domain-containing protein</fullName>
    </submittedName>
</protein>
<dbReference type="AlphaFoldDB" id="A0A1M5M7B6"/>
<dbReference type="RefSeq" id="WP_073132564.1">
    <property type="nucleotide sequence ID" value="NZ_FQWQ01000001.1"/>
</dbReference>
<evidence type="ECO:0000256" key="1">
    <source>
        <dbReference type="SAM" id="SignalP"/>
    </source>
</evidence>
<evidence type="ECO:0000313" key="3">
    <source>
        <dbReference type="EMBL" id="SHG73158.1"/>
    </source>
</evidence>
<evidence type="ECO:0000259" key="2">
    <source>
        <dbReference type="Pfam" id="PF13568"/>
    </source>
</evidence>
<dbReference type="InterPro" id="IPR025665">
    <property type="entry name" value="Beta-barrel_OMP_2"/>
</dbReference>
<feature type="chain" id="PRO_5012906355" evidence="1">
    <location>
        <begin position="20"/>
        <end position="230"/>
    </location>
</feature>
<gene>
    <name evidence="3" type="ORF">SAMN04488109_1595</name>
</gene>
<name>A0A1M5M7B6_9BACT</name>